<accession>D3PGH9</accession>
<dbReference type="GO" id="GO:0008180">
    <property type="term" value="C:COP9 signalosome"/>
    <property type="evidence" value="ECO:0007669"/>
    <property type="project" value="UniProtKB-UniRule"/>
</dbReference>
<dbReference type="InterPro" id="IPR000555">
    <property type="entry name" value="JAMM/MPN+_dom"/>
</dbReference>
<comment type="subcellular location">
    <subcellularLocation>
        <location evidence="3">Cytoplasm</location>
    </subcellularLocation>
    <subcellularLocation>
        <location evidence="3">Nucleus</location>
    </subcellularLocation>
</comment>
<dbReference type="CDD" id="cd08063">
    <property type="entry name" value="MPN_CSN6"/>
    <property type="match status" value="1"/>
</dbReference>
<dbReference type="AlphaFoldDB" id="D3PGH9"/>
<dbReference type="InterPro" id="IPR037518">
    <property type="entry name" value="MPN"/>
</dbReference>
<dbReference type="PANTHER" id="PTHR10540:SF8">
    <property type="entry name" value="COP9 SIGNALOSOME COMPLEX SUBUNIT 6"/>
    <property type="match status" value="1"/>
</dbReference>
<dbReference type="Gene3D" id="3.40.140.10">
    <property type="entry name" value="Cytidine Deaminase, domain 2"/>
    <property type="match status" value="1"/>
</dbReference>
<dbReference type="Pfam" id="PF13012">
    <property type="entry name" value="MitMem_reg"/>
    <property type="match status" value="1"/>
</dbReference>
<keyword evidence="3" id="KW-0736">Signalosome</keyword>
<keyword evidence="3" id="KW-0539">Nucleus</keyword>
<dbReference type="SMART" id="SM00232">
    <property type="entry name" value="JAB_MPN"/>
    <property type="match status" value="1"/>
</dbReference>
<dbReference type="GO" id="GO:0005737">
    <property type="term" value="C:cytoplasm"/>
    <property type="evidence" value="ECO:0007669"/>
    <property type="project" value="UniProtKB-SubCell"/>
</dbReference>
<evidence type="ECO:0000256" key="3">
    <source>
        <dbReference type="RuleBase" id="RU367006"/>
    </source>
</evidence>
<dbReference type="GeneID" id="121115398"/>
<organism evidence="6">
    <name type="scientific">Lepeophtheirus salmonis</name>
    <name type="common">Salmon louse</name>
    <name type="synonym">Caligus salmonis</name>
    <dbReference type="NCBI Taxonomy" id="72036"/>
    <lineage>
        <taxon>Eukaryota</taxon>
        <taxon>Metazoa</taxon>
        <taxon>Ecdysozoa</taxon>
        <taxon>Arthropoda</taxon>
        <taxon>Crustacea</taxon>
        <taxon>Multicrustacea</taxon>
        <taxon>Hexanauplia</taxon>
        <taxon>Copepoda</taxon>
        <taxon>Siphonostomatoida</taxon>
        <taxon>Caligidae</taxon>
        <taxon>Lepeophtheirus</taxon>
    </lineage>
</organism>
<dbReference type="PROSITE" id="PS50249">
    <property type="entry name" value="MPN"/>
    <property type="match status" value="1"/>
</dbReference>
<gene>
    <name evidence="6" type="primary">CSN6</name>
</gene>
<dbReference type="EMBL" id="BT120735">
    <property type="protein sequence ID" value="ADD24375.1"/>
    <property type="molecule type" value="mRNA"/>
</dbReference>
<sequence length="336" mass="37610">MEMDATAAPEGCSSETGASGVLSSAATTSSDASGEKSVMASNGTQGTVSVSLHPLVIMNISEHWTRTKAQTGSATQVYGAIIGKQKGRDIEIMNSFELDYNMIEEKVIIDMEYYKAKEEQFKQVFTDMDFLGWYSTGELPTSSDLEIHRQITEFNESPLFLQMNPLARQSDLPVNMYESLFDLVGGHGMLFVKLSFTLATEEAERIGLDHVARISRDDDESNYSKVSEHVVVQHSAIKMLASRVKVILEYVKAVQSGELPHNHEILREAKALADRLPVLESSRFKPEFYSQYNDVALMTYLGSILKSSNNLNQYVNKLNILFPRQGTCRRMRGIFF</sequence>
<name>D3PGH9_LEPSM</name>
<protein>
    <recommendedName>
        <fullName evidence="2 3">COP9 signalosome complex subunit 6</fullName>
    </recommendedName>
</protein>
<evidence type="ECO:0000256" key="1">
    <source>
        <dbReference type="ARBA" id="ARBA00010893"/>
    </source>
</evidence>
<evidence type="ECO:0000256" key="2">
    <source>
        <dbReference type="ARBA" id="ARBA00014871"/>
    </source>
</evidence>
<dbReference type="InterPro" id="IPR033859">
    <property type="entry name" value="MPN_CSN6"/>
</dbReference>
<dbReference type="GO" id="GO:0000338">
    <property type="term" value="P:protein deneddylation"/>
    <property type="evidence" value="ECO:0007669"/>
    <property type="project" value="InterPro"/>
</dbReference>
<dbReference type="FunFam" id="3.40.140.10:FF:000075">
    <property type="entry name" value="COP9 signalosome complex subunit 6"/>
    <property type="match status" value="1"/>
</dbReference>
<dbReference type="GO" id="GO:0008237">
    <property type="term" value="F:metallopeptidase activity"/>
    <property type="evidence" value="ECO:0007669"/>
    <property type="project" value="InterPro"/>
</dbReference>
<comment type="similarity">
    <text evidence="1 3">Belongs to the peptidase M67A family. CSN6 subfamily.</text>
</comment>
<feature type="compositionally biased region" description="Low complexity" evidence="4">
    <location>
        <begin position="23"/>
        <end position="32"/>
    </location>
</feature>
<keyword evidence="3" id="KW-0963">Cytoplasm</keyword>
<dbReference type="PANTHER" id="PTHR10540">
    <property type="entry name" value="EUKARYOTIC TRANSLATION INITIATION FACTOR 3 SUBUNIT F-RELATED"/>
    <property type="match status" value="1"/>
</dbReference>
<proteinExistence type="evidence at transcript level"/>
<dbReference type="Pfam" id="PF01398">
    <property type="entry name" value="JAB"/>
    <property type="match status" value="1"/>
</dbReference>
<evidence type="ECO:0000256" key="4">
    <source>
        <dbReference type="SAM" id="MobiDB-lite"/>
    </source>
</evidence>
<feature type="region of interest" description="Disordered" evidence="4">
    <location>
        <begin position="1"/>
        <end position="40"/>
    </location>
</feature>
<dbReference type="RefSeq" id="XP_040565551.1">
    <property type="nucleotide sequence ID" value="XM_040709617.2"/>
</dbReference>
<dbReference type="RefSeq" id="XP_040565558.1">
    <property type="nucleotide sequence ID" value="XM_040709624.2"/>
</dbReference>
<reference evidence="6" key="1">
    <citation type="submission" date="2010-03" db="EMBL/GenBank/DDBJ databases">
        <title>Lepeophtheirus salmonis ESTs and full-length cDNAs.</title>
        <authorList>
            <person name="Yasuike M."/>
            <person name="von Schalburg K."/>
            <person name="Cooper G."/>
            <person name="Leong J."/>
            <person name="Jones S.R.M."/>
            <person name="Koop B.F."/>
        </authorList>
    </citation>
    <scope>NUCLEOTIDE SEQUENCE</scope>
    <source>
        <tissue evidence="6">Whole</tissue>
    </source>
</reference>
<evidence type="ECO:0000259" key="5">
    <source>
        <dbReference type="PROSITE" id="PS50249"/>
    </source>
</evidence>
<dbReference type="OrthoDB" id="1378at2759"/>
<evidence type="ECO:0000313" key="6">
    <source>
        <dbReference type="EMBL" id="ADD24375.1"/>
    </source>
</evidence>
<comment type="function">
    <text evidence="3">Component of the COP9 signalosome complex (CSN), a complex involved in various cellular and developmental processes.</text>
</comment>
<feature type="domain" description="MPN" evidence="5">
    <location>
        <begin position="50"/>
        <end position="183"/>
    </location>
</feature>
<dbReference type="InterPro" id="IPR024969">
    <property type="entry name" value="EIF3F/CSN6-like_C"/>
</dbReference>